<evidence type="ECO:0000313" key="3">
    <source>
        <dbReference type="Proteomes" id="UP001203423"/>
    </source>
</evidence>
<feature type="signal peptide" evidence="1">
    <location>
        <begin position="1"/>
        <end position="21"/>
    </location>
</feature>
<name>A0ABT0LC51_9GAMM</name>
<keyword evidence="1" id="KW-0732">Signal</keyword>
<evidence type="ECO:0000256" key="1">
    <source>
        <dbReference type="SAM" id="SignalP"/>
    </source>
</evidence>
<sequence>MLAFCHHLILLIILTSSLAYANPNRNLPYIQPKTNVNWTEMEYLFTDLILQGEWISEISARQNISDNMAETGLISVGVSCSSKDGKVDCFCAADSVLQAY</sequence>
<organism evidence="2 3">
    <name type="scientific">Shewanella surugensis</name>
    <dbReference type="NCBI Taxonomy" id="212020"/>
    <lineage>
        <taxon>Bacteria</taxon>
        <taxon>Pseudomonadati</taxon>
        <taxon>Pseudomonadota</taxon>
        <taxon>Gammaproteobacteria</taxon>
        <taxon>Alteromonadales</taxon>
        <taxon>Shewanellaceae</taxon>
        <taxon>Shewanella</taxon>
    </lineage>
</organism>
<gene>
    <name evidence="2" type="ORF">L2764_12555</name>
</gene>
<protein>
    <submittedName>
        <fullName evidence="2">Uncharacterized protein</fullName>
    </submittedName>
</protein>
<dbReference type="Proteomes" id="UP001203423">
    <property type="component" value="Unassembled WGS sequence"/>
</dbReference>
<dbReference type="EMBL" id="JAKIKS010000044">
    <property type="protein sequence ID" value="MCL1125284.1"/>
    <property type="molecule type" value="Genomic_DNA"/>
</dbReference>
<accession>A0ABT0LC51</accession>
<proteinExistence type="predicted"/>
<evidence type="ECO:0000313" key="2">
    <source>
        <dbReference type="EMBL" id="MCL1125284.1"/>
    </source>
</evidence>
<feature type="chain" id="PRO_5045877659" evidence="1">
    <location>
        <begin position="22"/>
        <end position="100"/>
    </location>
</feature>
<reference evidence="2 3" key="1">
    <citation type="submission" date="2022-01" db="EMBL/GenBank/DDBJ databases">
        <title>Whole genome-based taxonomy of the Shewanellaceae.</title>
        <authorList>
            <person name="Martin-Rodriguez A.J."/>
        </authorList>
    </citation>
    <scope>NUCLEOTIDE SEQUENCE [LARGE SCALE GENOMIC DNA]</scope>
    <source>
        <strain evidence="2 3">DSM 17177</strain>
    </source>
</reference>
<dbReference type="RefSeq" id="WP_248940598.1">
    <property type="nucleotide sequence ID" value="NZ_JAKIKS010000044.1"/>
</dbReference>
<keyword evidence="3" id="KW-1185">Reference proteome</keyword>
<comment type="caution">
    <text evidence="2">The sequence shown here is derived from an EMBL/GenBank/DDBJ whole genome shotgun (WGS) entry which is preliminary data.</text>
</comment>